<sequence length="211" mass="23831">MDSVTGLTPGGDRSSNTFLVSGEIFSNTPKILPCHKNDTVMDTASLICNKVVSCTGIFTNIISNRDLKLTSALWKNIHQLFGTKLSFSTACHPQTDGLAERMIQDLGDRVRIFCEYGLYLKYCYVFTHYCCNLLAVLALAYKTSIPESTNQNCSILEDGWTPRLPHYSFMKYFFNINFTPSSFKVILDKARKHAIRCMEGSFACAKDKWDK</sequence>
<dbReference type="SUPFAM" id="SSF53098">
    <property type="entry name" value="Ribonuclease H-like"/>
    <property type="match status" value="1"/>
</dbReference>
<keyword evidence="2" id="KW-1185">Reference proteome</keyword>
<dbReference type="Gene3D" id="3.30.420.10">
    <property type="entry name" value="Ribonuclease H-like superfamily/Ribonuclease H"/>
    <property type="match status" value="1"/>
</dbReference>
<dbReference type="InterPro" id="IPR012337">
    <property type="entry name" value="RNaseH-like_sf"/>
</dbReference>
<dbReference type="GO" id="GO:0003676">
    <property type="term" value="F:nucleic acid binding"/>
    <property type="evidence" value="ECO:0007669"/>
    <property type="project" value="InterPro"/>
</dbReference>
<proteinExistence type="predicted"/>
<evidence type="ECO:0008006" key="3">
    <source>
        <dbReference type="Google" id="ProtNLM"/>
    </source>
</evidence>
<comment type="caution">
    <text evidence="1">The sequence shown here is derived from an EMBL/GenBank/DDBJ whole genome shotgun (WGS) entry which is preliminary data.</text>
</comment>
<dbReference type="InterPro" id="IPR050951">
    <property type="entry name" value="Retrovirus_Pol_polyprotein"/>
</dbReference>
<accession>A0A9Q3GPU3</accession>
<evidence type="ECO:0000313" key="1">
    <source>
        <dbReference type="EMBL" id="MBW0475436.1"/>
    </source>
</evidence>
<dbReference type="EMBL" id="AVOT02004102">
    <property type="protein sequence ID" value="MBW0475436.1"/>
    <property type="molecule type" value="Genomic_DNA"/>
</dbReference>
<reference evidence="1" key="1">
    <citation type="submission" date="2021-03" db="EMBL/GenBank/DDBJ databases">
        <title>Draft genome sequence of rust myrtle Austropuccinia psidii MF-1, a brazilian biotype.</title>
        <authorList>
            <person name="Quecine M.C."/>
            <person name="Pachon D.M.R."/>
            <person name="Bonatelli M.L."/>
            <person name="Correr F.H."/>
            <person name="Franceschini L.M."/>
            <person name="Leite T.F."/>
            <person name="Margarido G.R.A."/>
            <person name="Almeida C.A."/>
            <person name="Ferrarezi J.A."/>
            <person name="Labate C.A."/>
        </authorList>
    </citation>
    <scope>NUCLEOTIDE SEQUENCE</scope>
    <source>
        <strain evidence="1">MF-1</strain>
    </source>
</reference>
<dbReference type="PANTHER" id="PTHR37984:SF5">
    <property type="entry name" value="PROTEIN NYNRIN-LIKE"/>
    <property type="match status" value="1"/>
</dbReference>
<organism evidence="1 2">
    <name type="scientific">Austropuccinia psidii MF-1</name>
    <dbReference type="NCBI Taxonomy" id="1389203"/>
    <lineage>
        <taxon>Eukaryota</taxon>
        <taxon>Fungi</taxon>
        <taxon>Dikarya</taxon>
        <taxon>Basidiomycota</taxon>
        <taxon>Pucciniomycotina</taxon>
        <taxon>Pucciniomycetes</taxon>
        <taxon>Pucciniales</taxon>
        <taxon>Sphaerophragmiaceae</taxon>
        <taxon>Austropuccinia</taxon>
    </lineage>
</organism>
<dbReference type="PANTHER" id="PTHR37984">
    <property type="entry name" value="PROTEIN CBG26694"/>
    <property type="match status" value="1"/>
</dbReference>
<dbReference type="AlphaFoldDB" id="A0A9Q3GPU3"/>
<evidence type="ECO:0000313" key="2">
    <source>
        <dbReference type="Proteomes" id="UP000765509"/>
    </source>
</evidence>
<dbReference type="Proteomes" id="UP000765509">
    <property type="component" value="Unassembled WGS sequence"/>
</dbReference>
<name>A0A9Q3GPU3_9BASI</name>
<gene>
    <name evidence="1" type="ORF">O181_015151</name>
</gene>
<protein>
    <recommendedName>
        <fullName evidence="3">Integrase catalytic domain-containing protein</fullName>
    </recommendedName>
</protein>
<dbReference type="InterPro" id="IPR036397">
    <property type="entry name" value="RNaseH_sf"/>
</dbReference>